<evidence type="ECO:0000256" key="1">
    <source>
        <dbReference type="SAM" id="SignalP"/>
    </source>
</evidence>
<reference evidence="2 3" key="1">
    <citation type="submission" date="2018-12" db="EMBL/GenBank/DDBJ databases">
        <title>Glycomyces sp. YIM 121974 draft genome.</title>
        <authorList>
            <person name="Li Q."/>
        </authorList>
    </citation>
    <scope>NUCLEOTIDE SEQUENCE [LARGE SCALE GENOMIC DNA]</scope>
    <source>
        <strain evidence="2 3">YIM 121974</strain>
    </source>
</reference>
<gene>
    <name evidence="2" type="ORF">EIW28_21705</name>
</gene>
<keyword evidence="3" id="KW-1185">Reference proteome</keyword>
<dbReference type="OrthoDB" id="8549922at2"/>
<dbReference type="PROSITE" id="PS51318">
    <property type="entry name" value="TAT"/>
    <property type="match status" value="1"/>
</dbReference>
<evidence type="ECO:0000313" key="2">
    <source>
        <dbReference type="EMBL" id="RRR96457.1"/>
    </source>
</evidence>
<organism evidence="2 3">
    <name type="scientific">Glycomyces terrestris</name>
    <dbReference type="NCBI Taxonomy" id="2493553"/>
    <lineage>
        <taxon>Bacteria</taxon>
        <taxon>Bacillati</taxon>
        <taxon>Actinomycetota</taxon>
        <taxon>Actinomycetes</taxon>
        <taxon>Glycomycetales</taxon>
        <taxon>Glycomycetaceae</taxon>
        <taxon>Glycomyces</taxon>
    </lineage>
</organism>
<dbReference type="AlphaFoldDB" id="A0A426USM9"/>
<evidence type="ECO:0008006" key="4">
    <source>
        <dbReference type="Google" id="ProtNLM"/>
    </source>
</evidence>
<proteinExistence type="predicted"/>
<dbReference type="Proteomes" id="UP000277256">
    <property type="component" value="Unassembled WGS sequence"/>
</dbReference>
<feature type="chain" id="PRO_5019123695" description="Glycosyltransferase family 1 protein" evidence="1">
    <location>
        <begin position="39"/>
        <end position="509"/>
    </location>
</feature>
<feature type="signal peptide" evidence="1">
    <location>
        <begin position="1"/>
        <end position="38"/>
    </location>
</feature>
<dbReference type="Gene3D" id="3.40.50.2000">
    <property type="entry name" value="Glycogen Phosphorylase B"/>
    <property type="match status" value="1"/>
</dbReference>
<sequence length="509" mass="55619">MSGTAIRRTRGRAALLWAGAGAALAAAAVLALPPSAAAAVVGAVLTVECAAITVLGAQVWRRARNLRVRRSLERAAAPAAETAADPAEEERRQFHDKWTARLRNGFSASAVDPLLRSARNPANPPEHRMAVLRELDEWFQAEERARAARAEYVVDVLIVSHFGLPGGNTSANVADIGALTGAGLRVGLLHHPVYRWDVSVPVNPKIAELVDGERVVLVGPHDAVRCDLAVVRLPTVMERLMDDLPRIEAGRTVLLVNQVPFTYYGPDGGRRPQWDPAAVHETVQGWLGDHTWYLIGPEVRRTLERHHADAIAGIDIADEYWYEIIEADQWRRAERPRHEGPVRIGRHTRDAPLKWPETAERLLECYPAAFEVRALGGAETPRELLGGLPGNWVELPFGSVPAREFLHGLDVFVYFIADDCVEAFGRSPLEAMASGVPCVMDRRFEALFGDAAVYCRPDGVAAAVRALAGDPAAYEAQALRALAKVEEDFSPAALIRRVARLGVTVPHRL</sequence>
<evidence type="ECO:0000313" key="3">
    <source>
        <dbReference type="Proteomes" id="UP000277256"/>
    </source>
</evidence>
<name>A0A426USM9_9ACTN</name>
<dbReference type="InterPro" id="IPR006311">
    <property type="entry name" value="TAT_signal"/>
</dbReference>
<accession>A0A426USM9</accession>
<keyword evidence="1" id="KW-0732">Signal</keyword>
<protein>
    <recommendedName>
        <fullName evidence="4">Glycosyltransferase family 1 protein</fullName>
    </recommendedName>
</protein>
<dbReference type="SUPFAM" id="SSF53756">
    <property type="entry name" value="UDP-Glycosyltransferase/glycogen phosphorylase"/>
    <property type="match status" value="1"/>
</dbReference>
<dbReference type="EMBL" id="RSEB01000007">
    <property type="protein sequence ID" value="RRR96457.1"/>
    <property type="molecule type" value="Genomic_DNA"/>
</dbReference>
<dbReference type="RefSeq" id="WP_125249813.1">
    <property type="nucleotide sequence ID" value="NZ_RSEB01000007.1"/>
</dbReference>
<comment type="caution">
    <text evidence="2">The sequence shown here is derived from an EMBL/GenBank/DDBJ whole genome shotgun (WGS) entry which is preliminary data.</text>
</comment>